<keyword evidence="5" id="KW-0597">Phosphoprotein</keyword>
<keyword evidence="7" id="KW-0539">Nucleus</keyword>
<name>A0A834F3W6_ORYME</name>
<dbReference type="Gene3D" id="2.30.30.210">
    <property type="entry name" value="Ribonuclease P/MRP, subunit p29"/>
    <property type="match status" value="1"/>
</dbReference>
<comment type="similarity">
    <text evidence="3">Belongs to the eukaryotic/archaeal RNase P protein component 1 family.</text>
</comment>
<feature type="compositionally biased region" description="Basic residues" evidence="9">
    <location>
        <begin position="119"/>
        <end position="132"/>
    </location>
</feature>
<evidence type="ECO:0000256" key="9">
    <source>
        <dbReference type="SAM" id="MobiDB-lite"/>
    </source>
</evidence>
<comment type="subcellular location">
    <subcellularLocation>
        <location evidence="2">Nucleus</location>
        <location evidence="2">Nucleolus</location>
    </subcellularLocation>
</comment>
<dbReference type="Proteomes" id="UP000646548">
    <property type="component" value="Unassembled WGS sequence"/>
</dbReference>
<evidence type="ECO:0000313" key="10">
    <source>
        <dbReference type="EMBL" id="KAF6723845.1"/>
    </source>
</evidence>
<sequence length="322" mass="35185">MRSVCRHCWFSSLHLLHRLNLNDVPSVFRKVPAGRTLRSCRRRFCSLKLKPVRVRPQRSWFKLQFLEGSRRFWEWSLRGAPGRQAFTEAFLASSLQQPDNQDLKNLLTHKAVILGYTRPKKQRTKRSSKKAKGLTCSAEEGPEGLPDPTGTSEVGSGRIPSSAPAGGGVTTVVSSAGTSSSCPFMTSGGSTSGTCAADSDRHGKPAAPRSSPASRVLSLCFSQQSSVCAAEAPKADLHGAIITVVRSKCPSYVGLSGILLQEFKHVFKIITAEDRLKVIPKRNSVFSVEIDGFVSHIFGSRFEQRASERSAKKFKVHGSIDL</sequence>
<dbReference type="GO" id="GO:0000172">
    <property type="term" value="C:ribonuclease MRP complex"/>
    <property type="evidence" value="ECO:0007669"/>
    <property type="project" value="InterPro"/>
</dbReference>
<evidence type="ECO:0000256" key="7">
    <source>
        <dbReference type="ARBA" id="ARBA00023242"/>
    </source>
</evidence>
<evidence type="ECO:0000256" key="2">
    <source>
        <dbReference type="ARBA" id="ARBA00004604"/>
    </source>
</evidence>
<dbReference type="AlphaFoldDB" id="A0A834F3W6"/>
<feature type="region of interest" description="Disordered" evidence="9">
    <location>
        <begin position="119"/>
        <end position="170"/>
    </location>
</feature>
<protein>
    <recommendedName>
        <fullName evidence="4">Ribonuclease P protein subunit p29</fullName>
    </recommendedName>
</protein>
<dbReference type="Pfam" id="PF01868">
    <property type="entry name" value="RNase_P-MRP_p29"/>
    <property type="match status" value="1"/>
</dbReference>
<evidence type="ECO:0000313" key="11">
    <source>
        <dbReference type="Proteomes" id="UP000646548"/>
    </source>
</evidence>
<dbReference type="FunFam" id="2.30.30.210:FF:000001">
    <property type="entry name" value="Ribonuclease P protein subunit p29"/>
    <property type="match status" value="1"/>
</dbReference>
<dbReference type="SUPFAM" id="SSF101744">
    <property type="entry name" value="Rof/RNase P subunit-like"/>
    <property type="match status" value="1"/>
</dbReference>
<keyword evidence="6" id="KW-0819">tRNA processing</keyword>
<dbReference type="InterPro" id="IPR016848">
    <property type="entry name" value="RNase_P/MRP_Rpp29-subunit"/>
</dbReference>
<reference evidence="10" key="1">
    <citation type="journal article" name="BMC Genomics">
        <title>Long-read sequencing and de novo genome assembly of marine medaka (Oryzias melastigma).</title>
        <authorList>
            <person name="Liang P."/>
            <person name="Saqib H.S.A."/>
            <person name="Ni X."/>
            <person name="Shen Y."/>
        </authorList>
    </citation>
    <scope>NUCLEOTIDE SEQUENCE</scope>
    <source>
        <strain evidence="10">Bigg-433</strain>
    </source>
</reference>
<comment type="subunit">
    <text evidence="8">Component of nuclear RNase P and RNase MRP ribonucleoproteins. RNase P consists of a catalytic RNA moiety and 10 different protein chains; POP1, POP4, POP5, POP7, RPP14, RPP21, RPP25, RPP30, RPP38 and RPP40. Within the RNase P complex, POP1, POP7 and RPP25 form the 'finger' subcomplex, POP5, RPP14, RPP40 and homodimeric RPP30 form the 'palm' subcomplex, and RPP21, POP4 and RPP38 form the 'wrist' subcomplex. All subunits of the RNase P complex interact with the catalytic RNA. Several subunits of RNase P are also part of the RNase MRP complex. RNase MRP consists of a catalytic RNA moiety and about 8 protein subunits; POP1, POP7, RPP25, RPP30, RPP38, RPP40 and possibly also POP4 and POP5.</text>
</comment>
<dbReference type="GO" id="GO:0001682">
    <property type="term" value="P:tRNA 5'-leader removal"/>
    <property type="evidence" value="ECO:0007669"/>
    <property type="project" value="InterPro"/>
</dbReference>
<evidence type="ECO:0000256" key="4">
    <source>
        <dbReference type="ARBA" id="ARBA00016225"/>
    </source>
</evidence>
<dbReference type="PANTHER" id="PTHR13348">
    <property type="entry name" value="RIBONUCLEASE P SUBUNIT P29"/>
    <property type="match status" value="1"/>
</dbReference>
<evidence type="ECO:0000256" key="6">
    <source>
        <dbReference type="ARBA" id="ARBA00022694"/>
    </source>
</evidence>
<accession>A0A834F3W6</accession>
<evidence type="ECO:0000256" key="8">
    <source>
        <dbReference type="ARBA" id="ARBA00046486"/>
    </source>
</evidence>
<dbReference type="GO" id="GO:0033204">
    <property type="term" value="F:ribonuclease P RNA binding"/>
    <property type="evidence" value="ECO:0007669"/>
    <property type="project" value="InterPro"/>
</dbReference>
<dbReference type="GO" id="GO:0030677">
    <property type="term" value="C:ribonuclease P complex"/>
    <property type="evidence" value="ECO:0007669"/>
    <property type="project" value="InterPro"/>
</dbReference>
<dbReference type="InterPro" id="IPR023534">
    <property type="entry name" value="Rof/RNase_P-like"/>
</dbReference>
<comment type="function">
    <text evidence="1">Component of ribonuclease P, a ribonucleoprotein complex that generates mature tRNA molecules by cleaving their 5'-ends.</text>
</comment>
<comment type="caution">
    <text evidence="10">The sequence shown here is derived from an EMBL/GenBank/DDBJ whole genome shotgun (WGS) entry which is preliminary data.</text>
</comment>
<dbReference type="SMART" id="SM00538">
    <property type="entry name" value="POP4"/>
    <property type="match status" value="1"/>
</dbReference>
<evidence type="ECO:0000256" key="5">
    <source>
        <dbReference type="ARBA" id="ARBA00022553"/>
    </source>
</evidence>
<dbReference type="EMBL" id="WKFB01000413">
    <property type="protein sequence ID" value="KAF6723845.1"/>
    <property type="molecule type" value="Genomic_DNA"/>
</dbReference>
<dbReference type="InterPro" id="IPR036980">
    <property type="entry name" value="RNase_P/MRP_Rpp29_sf"/>
</dbReference>
<organism evidence="10 11">
    <name type="scientific">Oryzias melastigma</name>
    <name type="common">Marine medaka</name>
    <dbReference type="NCBI Taxonomy" id="30732"/>
    <lineage>
        <taxon>Eukaryota</taxon>
        <taxon>Metazoa</taxon>
        <taxon>Chordata</taxon>
        <taxon>Craniata</taxon>
        <taxon>Vertebrata</taxon>
        <taxon>Euteleostomi</taxon>
        <taxon>Actinopterygii</taxon>
        <taxon>Neopterygii</taxon>
        <taxon>Teleostei</taxon>
        <taxon>Neoteleostei</taxon>
        <taxon>Acanthomorphata</taxon>
        <taxon>Ovalentaria</taxon>
        <taxon>Atherinomorphae</taxon>
        <taxon>Beloniformes</taxon>
        <taxon>Adrianichthyidae</taxon>
        <taxon>Oryziinae</taxon>
        <taxon>Oryzias</taxon>
    </lineage>
</organism>
<dbReference type="InterPro" id="IPR002730">
    <property type="entry name" value="Rpp29/RNP1"/>
</dbReference>
<dbReference type="GO" id="GO:0005730">
    <property type="term" value="C:nucleolus"/>
    <property type="evidence" value="ECO:0007669"/>
    <property type="project" value="UniProtKB-SubCell"/>
</dbReference>
<evidence type="ECO:0000256" key="3">
    <source>
        <dbReference type="ARBA" id="ARBA00006181"/>
    </source>
</evidence>
<dbReference type="GO" id="GO:0006364">
    <property type="term" value="P:rRNA processing"/>
    <property type="evidence" value="ECO:0007669"/>
    <property type="project" value="TreeGrafter"/>
</dbReference>
<proteinExistence type="inferred from homology"/>
<dbReference type="PANTHER" id="PTHR13348:SF0">
    <property type="entry name" value="RIBONUCLEASE P PROTEIN SUBUNIT P29"/>
    <property type="match status" value="1"/>
</dbReference>
<gene>
    <name evidence="10" type="ORF">FQA47_015677</name>
</gene>
<evidence type="ECO:0000256" key="1">
    <source>
        <dbReference type="ARBA" id="ARBA00002435"/>
    </source>
</evidence>